<accession>A0A2S7UZL4</accession>
<dbReference type="EMBL" id="MSCH01000003">
    <property type="protein sequence ID" value="PQJ54721.1"/>
    <property type="molecule type" value="Genomic_DNA"/>
</dbReference>
<name>A0A2S7UZL4_9GAMM</name>
<dbReference type="Proteomes" id="UP000239007">
    <property type="component" value="Unassembled WGS sequence"/>
</dbReference>
<evidence type="ECO:0000256" key="4">
    <source>
        <dbReference type="ARBA" id="ARBA00048772"/>
    </source>
</evidence>
<keyword evidence="10" id="KW-1185">Reference proteome</keyword>
<reference evidence="9 10" key="1">
    <citation type="submission" date="2016-12" db="EMBL/GenBank/DDBJ databases">
        <title>Diversity of luminous bacteria.</title>
        <authorList>
            <person name="Yoshizawa S."/>
            <person name="Kogure K."/>
        </authorList>
    </citation>
    <scope>NUCLEOTIDE SEQUENCE [LARGE SCALE GENOMIC DNA]</scope>
    <source>
        <strain evidence="9 10">SA4-48</strain>
    </source>
</reference>
<keyword evidence="3 6" id="KW-0808">Transferase</keyword>
<feature type="domain" description="Aspartate/ornithine carbamoyltransferase Asp/Orn-binding" evidence="7">
    <location>
        <begin position="150"/>
        <end position="302"/>
    </location>
</feature>
<sequence>MTQNNQSVLGDLDLSPSQVQDILTLAIDMKATPEKYADALKGKSIATLYEKPSLRTRVSFDVGINKLGGHAVYLDLQNGAMGKREDVADFGANLSCWCDAIVARVMSHSTLTTLKGAASVPVVNSLCDLYHPCQALADYMTLQELFGELKGLTLAYIGDGNNVTHSLMLTGAQLGVNLVVLTPEGYGVDADVVQQATNIANDNDCTLTITTDVNALGQVDAIYADTWISMGDGKSLEQIINTFKPFQITKDLMQSANAKYFMHCQPAHRDEEVTAEVLDSEQSVILRQAENRMWAQNALLHTLLVK</sequence>
<dbReference type="OrthoDB" id="9802587at2"/>
<dbReference type="Pfam" id="PF00185">
    <property type="entry name" value="OTCace"/>
    <property type="match status" value="1"/>
</dbReference>
<evidence type="ECO:0000256" key="2">
    <source>
        <dbReference type="ARBA" id="ARBA00013007"/>
    </source>
</evidence>
<dbReference type="FunFam" id="3.40.50.1370:FF:000008">
    <property type="entry name" value="Ornithine carbamoyltransferase"/>
    <property type="match status" value="1"/>
</dbReference>
<dbReference type="GO" id="GO:0004585">
    <property type="term" value="F:ornithine carbamoyltransferase activity"/>
    <property type="evidence" value="ECO:0007669"/>
    <property type="project" value="UniProtKB-UniRule"/>
</dbReference>
<dbReference type="PANTHER" id="PTHR45753:SF3">
    <property type="entry name" value="ORNITHINE TRANSCARBAMYLASE, MITOCHONDRIAL"/>
    <property type="match status" value="1"/>
</dbReference>
<evidence type="ECO:0000259" key="7">
    <source>
        <dbReference type="Pfam" id="PF00185"/>
    </source>
</evidence>
<dbReference type="NCBIfam" id="NF011380">
    <property type="entry name" value="PRK14805.1"/>
    <property type="match status" value="1"/>
</dbReference>
<evidence type="ECO:0000313" key="10">
    <source>
        <dbReference type="Proteomes" id="UP000239007"/>
    </source>
</evidence>
<evidence type="ECO:0000259" key="8">
    <source>
        <dbReference type="Pfam" id="PF02729"/>
    </source>
</evidence>
<organism evidence="9 10">
    <name type="scientific">Psychrosphaera saromensis</name>
    <dbReference type="NCBI Taxonomy" id="716813"/>
    <lineage>
        <taxon>Bacteria</taxon>
        <taxon>Pseudomonadati</taxon>
        <taxon>Pseudomonadota</taxon>
        <taxon>Gammaproteobacteria</taxon>
        <taxon>Alteromonadales</taxon>
        <taxon>Pseudoalteromonadaceae</taxon>
        <taxon>Psychrosphaera</taxon>
    </lineage>
</organism>
<dbReference type="PRINTS" id="PR00102">
    <property type="entry name" value="OTCASE"/>
</dbReference>
<dbReference type="InterPro" id="IPR006130">
    <property type="entry name" value="Asp/Orn_carbamoylTrfase"/>
</dbReference>
<gene>
    <name evidence="9" type="ORF">BTO11_14390</name>
</gene>
<comment type="caution">
    <text evidence="9">The sequence shown here is derived from an EMBL/GenBank/DDBJ whole genome shotgun (WGS) entry which is preliminary data.</text>
</comment>
<dbReference type="GO" id="GO:0019240">
    <property type="term" value="P:citrulline biosynthetic process"/>
    <property type="evidence" value="ECO:0007669"/>
    <property type="project" value="TreeGrafter"/>
</dbReference>
<dbReference type="AlphaFoldDB" id="A0A2S7UZL4"/>
<dbReference type="PANTHER" id="PTHR45753">
    <property type="entry name" value="ORNITHINE CARBAMOYLTRANSFERASE, MITOCHONDRIAL"/>
    <property type="match status" value="1"/>
</dbReference>
<dbReference type="InterPro" id="IPR006132">
    <property type="entry name" value="Asp/Orn_carbamoyltranf_P-bd"/>
</dbReference>
<evidence type="ECO:0000256" key="5">
    <source>
        <dbReference type="NCBIfam" id="TIGR00658"/>
    </source>
</evidence>
<dbReference type="InterPro" id="IPR036901">
    <property type="entry name" value="Asp/Orn_carbamoylTrfase_sf"/>
</dbReference>
<dbReference type="PRINTS" id="PR00100">
    <property type="entry name" value="AOTCASE"/>
</dbReference>
<dbReference type="SUPFAM" id="SSF53671">
    <property type="entry name" value="Aspartate/ornithine carbamoyltransferase"/>
    <property type="match status" value="1"/>
</dbReference>
<dbReference type="NCBIfam" id="TIGR00658">
    <property type="entry name" value="orni_carb_tr"/>
    <property type="match status" value="1"/>
</dbReference>
<dbReference type="RefSeq" id="WP_105053243.1">
    <property type="nucleotide sequence ID" value="NZ_BMYG01000001.1"/>
</dbReference>
<dbReference type="EC" id="2.1.3.3" evidence="2 5"/>
<dbReference type="GO" id="GO:0016597">
    <property type="term" value="F:amino acid binding"/>
    <property type="evidence" value="ECO:0007669"/>
    <property type="project" value="InterPro"/>
</dbReference>
<dbReference type="Pfam" id="PF02729">
    <property type="entry name" value="OTCace_N"/>
    <property type="match status" value="1"/>
</dbReference>
<comment type="catalytic activity">
    <reaction evidence="4">
        <text>carbamoyl phosphate + L-ornithine = L-citrulline + phosphate + H(+)</text>
        <dbReference type="Rhea" id="RHEA:19513"/>
        <dbReference type="ChEBI" id="CHEBI:15378"/>
        <dbReference type="ChEBI" id="CHEBI:43474"/>
        <dbReference type="ChEBI" id="CHEBI:46911"/>
        <dbReference type="ChEBI" id="CHEBI:57743"/>
        <dbReference type="ChEBI" id="CHEBI:58228"/>
        <dbReference type="EC" id="2.1.3.3"/>
    </reaction>
</comment>
<evidence type="ECO:0000313" key="9">
    <source>
        <dbReference type="EMBL" id="PQJ54721.1"/>
    </source>
</evidence>
<evidence type="ECO:0000256" key="3">
    <source>
        <dbReference type="ARBA" id="ARBA00022679"/>
    </source>
</evidence>
<dbReference type="InterPro" id="IPR006131">
    <property type="entry name" value="Asp_carbamoyltransf_Asp/Orn-bd"/>
</dbReference>
<dbReference type="NCBIfam" id="NF001986">
    <property type="entry name" value="PRK00779.1"/>
    <property type="match status" value="1"/>
</dbReference>
<dbReference type="GO" id="GO:0042450">
    <property type="term" value="P:L-arginine biosynthetic process via ornithine"/>
    <property type="evidence" value="ECO:0007669"/>
    <property type="project" value="UniProtKB-UniRule"/>
</dbReference>
<dbReference type="InterPro" id="IPR002292">
    <property type="entry name" value="Orn/put_carbamltrans"/>
</dbReference>
<evidence type="ECO:0000256" key="1">
    <source>
        <dbReference type="ARBA" id="ARBA00007805"/>
    </source>
</evidence>
<dbReference type="Gene3D" id="3.40.50.1370">
    <property type="entry name" value="Aspartate/ornithine carbamoyltransferase"/>
    <property type="match status" value="2"/>
</dbReference>
<protein>
    <recommendedName>
        <fullName evidence="2 5">Ornithine carbamoyltransferase</fullName>
        <ecNumber evidence="2 5">2.1.3.3</ecNumber>
    </recommendedName>
</protein>
<proteinExistence type="inferred from homology"/>
<comment type="similarity">
    <text evidence="1">Belongs to the aspartate/ornithine carbamoyltransferase superfamily. OTCase family.</text>
</comment>
<feature type="domain" description="Aspartate/ornithine carbamoyltransferase carbamoyl-P binding" evidence="8">
    <location>
        <begin position="8"/>
        <end position="144"/>
    </location>
</feature>
<evidence type="ECO:0000256" key="6">
    <source>
        <dbReference type="RuleBase" id="RU003634"/>
    </source>
</evidence>